<gene>
    <name evidence="1" type="ORF">QR721_11560</name>
</gene>
<keyword evidence="2" id="KW-1185">Reference proteome</keyword>
<dbReference type="EMBL" id="CP129113">
    <property type="protein sequence ID" value="WLV24266.1"/>
    <property type="molecule type" value="Genomic_DNA"/>
</dbReference>
<dbReference type="InterPro" id="IPR020516">
    <property type="entry name" value="Uncharacterised_YxcD"/>
</dbReference>
<dbReference type="Pfam" id="PF10850">
    <property type="entry name" value="DUF2653"/>
    <property type="match status" value="1"/>
</dbReference>
<protein>
    <submittedName>
        <fullName evidence="1">DUF2653 family protein</fullName>
    </submittedName>
</protein>
<dbReference type="RefSeq" id="WP_348027114.1">
    <property type="nucleotide sequence ID" value="NZ_CP129113.1"/>
</dbReference>
<evidence type="ECO:0000313" key="2">
    <source>
        <dbReference type="Proteomes" id="UP001180087"/>
    </source>
</evidence>
<organism evidence="1 2">
    <name type="scientific">Aciduricibacillus chroicocephali</name>
    <dbReference type="NCBI Taxonomy" id="3054939"/>
    <lineage>
        <taxon>Bacteria</taxon>
        <taxon>Bacillati</taxon>
        <taxon>Bacillota</taxon>
        <taxon>Bacilli</taxon>
        <taxon>Bacillales</taxon>
        <taxon>Bacillaceae</taxon>
        <taxon>Aciduricibacillus</taxon>
    </lineage>
</organism>
<reference evidence="1" key="1">
    <citation type="submission" date="2023-06" db="EMBL/GenBank/DDBJ databases">
        <title>A Treasure from Seagulls: Isolation and Description of Aciduricobacillus qingdaonensis gen. nov., sp. nov., a Rare Obligately Uric Acid-utilizing Member in the Family Bacillaceae.</title>
        <authorList>
            <person name="Liu W."/>
            <person name="Wang B."/>
        </authorList>
    </citation>
    <scope>NUCLEOTIDE SEQUENCE</scope>
    <source>
        <strain evidence="1">44XB</strain>
    </source>
</reference>
<sequence length="96" mass="11096">MEKLTMDEQDVTNAICLYVADEKHIEPRHVEVELAYDDQLGFSAEAYYERGKMSLSHHQMIQAIRFWIDETLDEDPSSAAIRLELDDVQGIIANIR</sequence>
<name>A0ABY9KU14_9BACI</name>
<proteinExistence type="predicted"/>
<evidence type="ECO:0000313" key="1">
    <source>
        <dbReference type="EMBL" id="WLV24266.1"/>
    </source>
</evidence>
<accession>A0ABY9KU14</accession>
<dbReference type="Proteomes" id="UP001180087">
    <property type="component" value="Chromosome"/>
</dbReference>